<name>X6M316_RETFI</name>
<protein>
    <submittedName>
        <fullName evidence="1">Uncharacterized protein</fullName>
    </submittedName>
</protein>
<accession>X6M316</accession>
<proteinExistence type="predicted"/>
<evidence type="ECO:0000313" key="1">
    <source>
        <dbReference type="EMBL" id="ETO07857.1"/>
    </source>
</evidence>
<evidence type="ECO:0000313" key="2">
    <source>
        <dbReference type="Proteomes" id="UP000023152"/>
    </source>
</evidence>
<comment type="caution">
    <text evidence="1">The sequence shown here is derived from an EMBL/GenBank/DDBJ whole genome shotgun (WGS) entry which is preliminary data.</text>
</comment>
<dbReference type="AlphaFoldDB" id="X6M316"/>
<sequence>MIRKQTLQQSNDQQKTDITPKQFFQYFKKAFTNRINLKILFHFKKIQHLFYLFLNIRMFKEKKTDDFHKYRLNLIAVHCFANQTDNYHWNWHWCDYFHHHFVLFLSRISAVVVIDENVAGLSMNSGIGFFGRAKIEFRLDDIKVGFAREKDTTMIPASIKFMLWTSCSTTVCSTCSYWRSSDDSRYTFT</sequence>
<dbReference type="EMBL" id="ASPP01025647">
    <property type="protein sequence ID" value="ETO07857.1"/>
    <property type="molecule type" value="Genomic_DNA"/>
</dbReference>
<keyword evidence="2" id="KW-1185">Reference proteome</keyword>
<reference evidence="1 2" key="1">
    <citation type="journal article" date="2013" name="Curr. Biol.">
        <title>The Genome of the Foraminiferan Reticulomyxa filosa.</title>
        <authorList>
            <person name="Glockner G."/>
            <person name="Hulsmann N."/>
            <person name="Schleicher M."/>
            <person name="Noegel A.A."/>
            <person name="Eichinger L."/>
            <person name="Gallinger C."/>
            <person name="Pawlowski J."/>
            <person name="Sierra R."/>
            <person name="Euteneuer U."/>
            <person name="Pillet L."/>
            <person name="Moustafa A."/>
            <person name="Platzer M."/>
            <person name="Groth M."/>
            <person name="Szafranski K."/>
            <person name="Schliwa M."/>
        </authorList>
    </citation>
    <scope>NUCLEOTIDE SEQUENCE [LARGE SCALE GENOMIC DNA]</scope>
</reference>
<dbReference type="Proteomes" id="UP000023152">
    <property type="component" value="Unassembled WGS sequence"/>
</dbReference>
<gene>
    <name evidence="1" type="ORF">RFI_29534</name>
</gene>
<organism evidence="1 2">
    <name type="scientific">Reticulomyxa filosa</name>
    <dbReference type="NCBI Taxonomy" id="46433"/>
    <lineage>
        <taxon>Eukaryota</taxon>
        <taxon>Sar</taxon>
        <taxon>Rhizaria</taxon>
        <taxon>Retaria</taxon>
        <taxon>Foraminifera</taxon>
        <taxon>Monothalamids</taxon>
        <taxon>Reticulomyxidae</taxon>
        <taxon>Reticulomyxa</taxon>
    </lineage>
</organism>